<protein>
    <submittedName>
        <fullName evidence="3">DUF1985 domain-containing protein</fullName>
    </submittedName>
</protein>
<evidence type="ECO:0000313" key="3">
    <source>
        <dbReference type="EMBL" id="KAL2469761.1"/>
    </source>
</evidence>
<accession>A0ABD1Q0Q0</accession>
<reference evidence="4" key="1">
    <citation type="submission" date="2024-07" db="EMBL/GenBank/DDBJ databases">
        <title>Two chromosome-level genome assemblies of Korean endemic species Abeliophyllum distichum and Forsythia ovata (Oleaceae).</title>
        <authorList>
            <person name="Jang H."/>
        </authorList>
    </citation>
    <scope>NUCLEOTIDE SEQUENCE [LARGE SCALE GENOMIC DNA]</scope>
</reference>
<feature type="domain" description="DUF1985" evidence="2">
    <location>
        <begin position="93"/>
        <end position="226"/>
    </location>
</feature>
<evidence type="ECO:0000259" key="2">
    <source>
        <dbReference type="Pfam" id="PF09331"/>
    </source>
</evidence>
<gene>
    <name evidence="3" type="ORF">Adt_37897</name>
</gene>
<keyword evidence="4" id="KW-1185">Reference proteome</keyword>
<evidence type="ECO:0000256" key="1">
    <source>
        <dbReference type="SAM" id="MobiDB-lite"/>
    </source>
</evidence>
<dbReference type="AlphaFoldDB" id="A0ABD1Q0Q0"/>
<dbReference type="Pfam" id="PF09331">
    <property type="entry name" value="DUF1985"/>
    <property type="match status" value="1"/>
</dbReference>
<dbReference type="Proteomes" id="UP001604336">
    <property type="component" value="Unassembled WGS sequence"/>
</dbReference>
<proteinExistence type="predicted"/>
<dbReference type="InterPro" id="IPR015410">
    <property type="entry name" value="DUF1985"/>
</dbReference>
<evidence type="ECO:0000313" key="4">
    <source>
        <dbReference type="Proteomes" id="UP001604336"/>
    </source>
</evidence>
<sequence length="352" mass="40774">MDSSSSKESSRNQKLKEPTDQPPVHEIQDWDYIVHPNDRLGSRIMVSAPPDVILTLNSRLNEFQKGLFGIGCFGNFLDLNELHLQHQLIHKMLMMEVKQPKKDEMWFKISGKLLRFSVEEFCVITGLKGIGCDDLSKMKSGRPVLRQRYFSHLKCIYRQDVEDVFKSLPANASDGDVVKIGMLYLLTSFLFTTPYKKQVTDATFSLIESEDLETYAWGKELFKNTFSYLKIATTKRTYDETIKKDIFTYRLYGFPLAFQIWIYESLPSIDGKICKRLERTWPRILNWTNSATRVTAGQLERINFDLADMEICRIEPDEEERGAHYLVGFFRSNRAGPNLVEVDDDDFVDPPS</sequence>
<organism evidence="3 4">
    <name type="scientific">Abeliophyllum distichum</name>
    <dbReference type="NCBI Taxonomy" id="126358"/>
    <lineage>
        <taxon>Eukaryota</taxon>
        <taxon>Viridiplantae</taxon>
        <taxon>Streptophyta</taxon>
        <taxon>Embryophyta</taxon>
        <taxon>Tracheophyta</taxon>
        <taxon>Spermatophyta</taxon>
        <taxon>Magnoliopsida</taxon>
        <taxon>eudicotyledons</taxon>
        <taxon>Gunneridae</taxon>
        <taxon>Pentapetalae</taxon>
        <taxon>asterids</taxon>
        <taxon>lamiids</taxon>
        <taxon>Lamiales</taxon>
        <taxon>Oleaceae</taxon>
        <taxon>Forsythieae</taxon>
        <taxon>Abeliophyllum</taxon>
    </lineage>
</organism>
<dbReference type="EMBL" id="JBFOLK010000012">
    <property type="protein sequence ID" value="KAL2469761.1"/>
    <property type="molecule type" value="Genomic_DNA"/>
</dbReference>
<feature type="region of interest" description="Disordered" evidence="1">
    <location>
        <begin position="1"/>
        <end position="23"/>
    </location>
</feature>
<dbReference type="PANTHER" id="PTHR48449">
    <property type="entry name" value="DUF1985 DOMAIN-CONTAINING PROTEIN"/>
    <property type="match status" value="1"/>
</dbReference>
<name>A0ABD1Q0Q0_9LAMI</name>
<feature type="compositionally biased region" description="Basic and acidic residues" evidence="1">
    <location>
        <begin position="8"/>
        <end position="19"/>
    </location>
</feature>
<dbReference type="PANTHER" id="PTHR48449:SF1">
    <property type="entry name" value="DUF1985 DOMAIN-CONTAINING PROTEIN"/>
    <property type="match status" value="1"/>
</dbReference>
<comment type="caution">
    <text evidence="3">The sequence shown here is derived from an EMBL/GenBank/DDBJ whole genome shotgun (WGS) entry which is preliminary data.</text>
</comment>